<accession>A0A370G7D1</accession>
<protein>
    <submittedName>
        <fullName evidence="1">Uncharacterized protein</fullName>
    </submittedName>
</protein>
<reference evidence="1 2" key="1">
    <citation type="submission" date="2018-07" db="EMBL/GenBank/DDBJ databases">
        <title>Genomic Encyclopedia of Type Strains, Phase IV (KMG-IV): sequencing the most valuable type-strain genomes for metagenomic binning, comparative biology and taxonomic classification.</title>
        <authorList>
            <person name="Goeker M."/>
        </authorList>
    </citation>
    <scope>NUCLEOTIDE SEQUENCE [LARGE SCALE GENOMIC DNA]</scope>
    <source>
        <strain evidence="1 2">DSM 25281</strain>
    </source>
</reference>
<dbReference type="EMBL" id="QQAY01000020">
    <property type="protein sequence ID" value="RDI37933.1"/>
    <property type="molecule type" value="Genomic_DNA"/>
</dbReference>
<evidence type="ECO:0000313" key="1">
    <source>
        <dbReference type="EMBL" id="RDI37933.1"/>
    </source>
</evidence>
<dbReference type="AlphaFoldDB" id="A0A370G7D1"/>
<dbReference type="OrthoDB" id="2933757at2"/>
<comment type="caution">
    <text evidence="1">The sequence shown here is derived from an EMBL/GenBank/DDBJ whole genome shotgun (WGS) entry which is preliminary data.</text>
</comment>
<sequence length="109" mass="12161">MGHDISGYNHSGKEIAYARFSMGNYNASLLYSFLDALDYHAGASGSGGGSKFSIVQIENALKAYHQYYKKEDTKAEDEFEEWDKKQISDFLQNCLVTAKEEGSVKVLFG</sequence>
<organism evidence="1 2">
    <name type="scientific">Falsibacillus pallidus</name>
    <dbReference type="NCBI Taxonomy" id="493781"/>
    <lineage>
        <taxon>Bacteria</taxon>
        <taxon>Bacillati</taxon>
        <taxon>Bacillota</taxon>
        <taxon>Bacilli</taxon>
        <taxon>Bacillales</taxon>
        <taxon>Bacillaceae</taxon>
        <taxon>Falsibacillus</taxon>
    </lineage>
</organism>
<keyword evidence="2" id="KW-1185">Reference proteome</keyword>
<gene>
    <name evidence="1" type="ORF">DFR59_12031</name>
</gene>
<name>A0A370G7D1_9BACI</name>
<evidence type="ECO:0000313" key="2">
    <source>
        <dbReference type="Proteomes" id="UP000255326"/>
    </source>
</evidence>
<proteinExistence type="predicted"/>
<dbReference type="RefSeq" id="WP_114747080.1">
    <property type="nucleotide sequence ID" value="NZ_QQAY01000020.1"/>
</dbReference>
<dbReference type="Proteomes" id="UP000255326">
    <property type="component" value="Unassembled WGS sequence"/>
</dbReference>